<reference evidence="16" key="1">
    <citation type="submission" date="2025-08" db="UniProtKB">
        <authorList>
            <consortium name="RefSeq"/>
        </authorList>
    </citation>
    <scope>IDENTIFICATION</scope>
</reference>
<dbReference type="PRINTS" id="PR00237">
    <property type="entry name" value="GPCRRHODOPSN"/>
</dbReference>
<gene>
    <name evidence="16" type="primary">LOC115227327</name>
</gene>
<evidence type="ECO:0000256" key="12">
    <source>
        <dbReference type="SAM" id="Coils"/>
    </source>
</evidence>
<accession>A0A6P7TQM4</accession>
<feature type="transmembrane region" description="Helical" evidence="13">
    <location>
        <begin position="273"/>
        <end position="294"/>
    </location>
</feature>
<dbReference type="InterPro" id="IPR017452">
    <property type="entry name" value="GPCR_Rhodpsn_7TM"/>
</dbReference>
<comment type="subcellular location">
    <subcellularLocation>
        <location evidence="1">Cell membrane</location>
        <topology evidence="1">Multi-pass membrane protein</topology>
    </subcellularLocation>
</comment>
<keyword evidence="8 11" id="KW-0675">Receptor</keyword>
<dbReference type="KEGG" id="osn:115227327"/>
<keyword evidence="12" id="KW-0175">Coiled coil</keyword>
<evidence type="ECO:0000313" key="15">
    <source>
        <dbReference type="Proteomes" id="UP000515154"/>
    </source>
</evidence>
<proteinExistence type="inferred from homology"/>
<dbReference type="SUPFAM" id="SSF81321">
    <property type="entry name" value="Family A G protein-coupled receptor-like"/>
    <property type="match status" value="1"/>
</dbReference>
<dbReference type="PROSITE" id="PS00237">
    <property type="entry name" value="G_PROTEIN_RECEP_F1_1"/>
    <property type="match status" value="1"/>
</dbReference>
<evidence type="ECO:0000256" key="13">
    <source>
        <dbReference type="SAM" id="Phobius"/>
    </source>
</evidence>
<evidence type="ECO:0000256" key="8">
    <source>
        <dbReference type="ARBA" id="ARBA00023170"/>
    </source>
</evidence>
<protein>
    <submittedName>
        <fullName evidence="16">Somatostatin receptor type 2-like</fullName>
    </submittedName>
</protein>
<keyword evidence="3 11" id="KW-0812">Transmembrane</keyword>
<dbReference type="Pfam" id="PF00001">
    <property type="entry name" value="7tm_1"/>
    <property type="match status" value="1"/>
</dbReference>
<evidence type="ECO:0000256" key="5">
    <source>
        <dbReference type="ARBA" id="ARBA00023040"/>
    </source>
</evidence>
<keyword evidence="9 11" id="KW-0807">Transducer</keyword>
<keyword evidence="5 11" id="KW-0297">G-protein coupled receptor</keyword>
<feature type="transmembrane region" description="Helical" evidence="13">
    <location>
        <begin position="134"/>
        <end position="155"/>
    </location>
</feature>
<organism evidence="15 16">
    <name type="scientific">Octopus sinensis</name>
    <name type="common">East Asian common octopus</name>
    <dbReference type="NCBI Taxonomy" id="2607531"/>
    <lineage>
        <taxon>Eukaryota</taxon>
        <taxon>Metazoa</taxon>
        <taxon>Spiralia</taxon>
        <taxon>Lophotrochozoa</taxon>
        <taxon>Mollusca</taxon>
        <taxon>Cephalopoda</taxon>
        <taxon>Coleoidea</taxon>
        <taxon>Octopodiformes</taxon>
        <taxon>Octopoda</taxon>
        <taxon>Incirrata</taxon>
        <taxon>Octopodidae</taxon>
        <taxon>Octopus</taxon>
    </lineage>
</organism>
<evidence type="ECO:0000256" key="11">
    <source>
        <dbReference type="RuleBase" id="RU000688"/>
    </source>
</evidence>
<keyword evidence="10" id="KW-0449">Lipoprotein</keyword>
<evidence type="ECO:0000256" key="6">
    <source>
        <dbReference type="ARBA" id="ARBA00023136"/>
    </source>
</evidence>
<feature type="transmembrane region" description="Helical" evidence="13">
    <location>
        <begin position="175"/>
        <end position="197"/>
    </location>
</feature>
<dbReference type="PROSITE" id="PS50262">
    <property type="entry name" value="G_PROTEIN_RECEP_F1_2"/>
    <property type="match status" value="1"/>
</dbReference>
<comment type="similarity">
    <text evidence="11">Belongs to the G-protein coupled receptor 1 family.</text>
</comment>
<evidence type="ECO:0000259" key="14">
    <source>
        <dbReference type="PROSITE" id="PS50262"/>
    </source>
</evidence>
<name>A0A6P7TQM4_9MOLL</name>
<evidence type="ECO:0000256" key="1">
    <source>
        <dbReference type="ARBA" id="ARBA00004651"/>
    </source>
</evidence>
<evidence type="ECO:0000256" key="4">
    <source>
        <dbReference type="ARBA" id="ARBA00022989"/>
    </source>
</evidence>
<feature type="transmembrane region" description="Helical" evidence="13">
    <location>
        <begin position="227"/>
        <end position="252"/>
    </location>
</feature>
<feature type="domain" description="G-protein coupled receptors family 1 profile" evidence="14">
    <location>
        <begin position="77"/>
        <end position="333"/>
    </location>
</feature>
<feature type="transmembrane region" description="Helical" evidence="13">
    <location>
        <begin position="98"/>
        <end position="122"/>
    </location>
</feature>
<dbReference type="PANTHER" id="PTHR24229">
    <property type="entry name" value="NEUROPEPTIDES RECEPTOR"/>
    <property type="match status" value="1"/>
</dbReference>
<dbReference type="InterPro" id="IPR000276">
    <property type="entry name" value="GPCR_Rhodpsn"/>
</dbReference>
<evidence type="ECO:0000256" key="3">
    <source>
        <dbReference type="ARBA" id="ARBA00022692"/>
    </source>
</evidence>
<keyword evidence="4 13" id="KW-1133">Transmembrane helix</keyword>
<dbReference type="RefSeq" id="XP_029654058.1">
    <property type="nucleotide sequence ID" value="XM_029798198.2"/>
</dbReference>
<feature type="transmembrane region" description="Helical" evidence="13">
    <location>
        <begin position="58"/>
        <end position="86"/>
    </location>
</feature>
<keyword evidence="15" id="KW-1185">Reference proteome</keyword>
<dbReference type="GO" id="GO:0042277">
    <property type="term" value="F:peptide binding"/>
    <property type="evidence" value="ECO:0007669"/>
    <property type="project" value="TreeGrafter"/>
</dbReference>
<keyword evidence="6 13" id="KW-0472">Membrane</keyword>
<dbReference type="Gene3D" id="1.20.1070.10">
    <property type="entry name" value="Rhodopsin 7-helix transmembrane proteins"/>
    <property type="match status" value="1"/>
</dbReference>
<feature type="coiled-coil region" evidence="12">
    <location>
        <begin position="384"/>
        <end position="411"/>
    </location>
</feature>
<evidence type="ECO:0000256" key="2">
    <source>
        <dbReference type="ARBA" id="ARBA00022475"/>
    </source>
</evidence>
<evidence type="ECO:0000256" key="9">
    <source>
        <dbReference type="ARBA" id="ARBA00023224"/>
    </source>
</evidence>
<dbReference type="Proteomes" id="UP000515154">
    <property type="component" value="Unplaced"/>
</dbReference>
<dbReference type="AlphaFoldDB" id="A0A6P7TQM4"/>
<dbReference type="PRINTS" id="PR00384">
    <property type="entry name" value="OPIOIDR"/>
</dbReference>
<evidence type="ECO:0000256" key="7">
    <source>
        <dbReference type="ARBA" id="ARBA00023139"/>
    </source>
</evidence>
<evidence type="ECO:0000256" key="10">
    <source>
        <dbReference type="ARBA" id="ARBA00023288"/>
    </source>
</evidence>
<keyword evidence="2" id="KW-1003">Cell membrane</keyword>
<evidence type="ECO:0000313" key="16">
    <source>
        <dbReference type="RefSeq" id="XP_029654058.1"/>
    </source>
</evidence>
<keyword evidence="7" id="KW-0564">Palmitate</keyword>
<dbReference type="GO" id="GO:0005886">
    <property type="term" value="C:plasma membrane"/>
    <property type="evidence" value="ECO:0007669"/>
    <property type="project" value="UniProtKB-SubCell"/>
</dbReference>
<dbReference type="GO" id="GO:0043005">
    <property type="term" value="C:neuron projection"/>
    <property type="evidence" value="ECO:0007669"/>
    <property type="project" value="TreeGrafter"/>
</dbReference>
<sequence>MNFEGNLTLFNEDSLDSKSLPPWLLLFGNSTDNFTDDIDFYQNDTERKRQSNEFLSHIFPLIMVACYGLVFVAGIAGNCLVIYVVTMFSKMKTVTNMYVVNLAVADVLFLMSMPFLMTTTILKTWIFGYGMCKIYMILVSINYFTGIFTLTIMSADRYMAVCHPVQSVSIRTPKLAFILCLCIWIASVLTMMPTFLYSKTVLKSNKKGITCAILWPSDKHTEGTKAFILYCFFLSYAIPMVLISFFYIMVILRLSKLGPANKQKEKKKSNRRVTKMVLAIIGVYMMCWLPYWTLQIIIIAKASFWRPSFWGITAFHLFTFLTLANSMMNPFLYNFLSDNFRKSFSKAFKCVSKFEVSKSLTAENSMCPRNNQCTELTKFDEDECQNYEMKVTKQQNTIVKVENTFAQAEKETNIESEKSNVKQIVNDIEETSGDKEILQNSVL</sequence>
<dbReference type="InterPro" id="IPR001418">
    <property type="entry name" value="Opioid_rcpt"/>
</dbReference>
<feature type="transmembrane region" description="Helical" evidence="13">
    <location>
        <begin position="314"/>
        <end position="336"/>
    </location>
</feature>
<dbReference type="GO" id="GO:0004985">
    <property type="term" value="F:G protein-coupled opioid receptor activity"/>
    <property type="evidence" value="ECO:0007669"/>
    <property type="project" value="InterPro"/>
</dbReference>
<dbReference type="PANTHER" id="PTHR24229:SF40">
    <property type="entry name" value="ALLATOSTATIN C RECEPTOR 1-RELATED"/>
    <property type="match status" value="1"/>
</dbReference>